<feature type="domain" description="FAS1" evidence="1">
    <location>
        <begin position="23"/>
        <end position="166"/>
    </location>
</feature>
<gene>
    <name evidence="2" type="ORF">prwr041_18720</name>
</gene>
<dbReference type="InterPro" id="IPR050904">
    <property type="entry name" value="Adhesion/Biosynth-related"/>
</dbReference>
<dbReference type="Proteomes" id="UP001319045">
    <property type="component" value="Chromosome"/>
</dbReference>
<dbReference type="SUPFAM" id="SSF82153">
    <property type="entry name" value="FAS1 domain"/>
    <property type="match status" value="2"/>
</dbReference>
<evidence type="ECO:0000313" key="2">
    <source>
        <dbReference type="EMBL" id="BCS85979.1"/>
    </source>
</evidence>
<dbReference type="Gene3D" id="2.30.180.10">
    <property type="entry name" value="FAS1 domain"/>
    <property type="match status" value="2"/>
</dbReference>
<proteinExistence type="predicted"/>
<dbReference type="SMART" id="SM00554">
    <property type="entry name" value="FAS1"/>
    <property type="match status" value="2"/>
</dbReference>
<dbReference type="PANTHER" id="PTHR10900">
    <property type="entry name" value="PERIOSTIN-RELATED"/>
    <property type="match status" value="1"/>
</dbReference>
<organism evidence="2 3">
    <name type="scientific">Prevotella herbatica</name>
    <dbReference type="NCBI Taxonomy" id="2801997"/>
    <lineage>
        <taxon>Bacteria</taxon>
        <taxon>Pseudomonadati</taxon>
        <taxon>Bacteroidota</taxon>
        <taxon>Bacteroidia</taxon>
        <taxon>Bacteroidales</taxon>
        <taxon>Prevotellaceae</taxon>
        <taxon>Prevotella</taxon>
    </lineage>
</organism>
<accession>A0ABM7NZX2</accession>
<dbReference type="InterPro" id="IPR000782">
    <property type="entry name" value="FAS1_domain"/>
</dbReference>
<reference evidence="2 3" key="1">
    <citation type="journal article" date="2022" name="Int. J. Syst. Evol. Microbiol.">
        <title>Prevotella herbatica sp. nov., a plant polysaccharide-decomposing anaerobic bacterium isolated from a methanogenic reactor.</title>
        <authorList>
            <person name="Uek A."/>
            <person name="Tonouchi A."/>
            <person name="Kaku N."/>
            <person name="Ueki K."/>
        </authorList>
    </citation>
    <scope>NUCLEOTIDE SEQUENCE [LARGE SCALE GENOMIC DNA]</scope>
    <source>
        <strain evidence="2 3">WR041</strain>
    </source>
</reference>
<feature type="domain" description="FAS1" evidence="1">
    <location>
        <begin position="171"/>
        <end position="345"/>
    </location>
</feature>
<dbReference type="PROSITE" id="PS50213">
    <property type="entry name" value="FAS1"/>
    <property type="match status" value="2"/>
</dbReference>
<evidence type="ECO:0000313" key="3">
    <source>
        <dbReference type="Proteomes" id="UP001319045"/>
    </source>
</evidence>
<dbReference type="PANTHER" id="PTHR10900:SF77">
    <property type="entry name" value="FI19380P1"/>
    <property type="match status" value="1"/>
</dbReference>
<evidence type="ECO:0000259" key="1">
    <source>
        <dbReference type="PROSITE" id="PS50213"/>
    </source>
</evidence>
<sequence length="561" mass="63069">MVVFCYACNDPYENTTYQIYDVNPASTYLETRADEFSEWIHVMKYADLFNAVNQASNKFTVFVPTNEAVQKFYKLKNVSSIEDLGKEYARSLVEHHIIKDSINRNTFVQGGKLESKTLSDDYLSVSFDETSEEGGFNSIYLNKDAHVSELAIQVSNGYIYVLDKVMPPLVESLYDRIMEQKDKYSIFIEAMDKTGWKDSVNVIYEDVKQENNTVIKQKRDYTLLAVSNESFAKSGITSLADLSAKINAVGNDYTNKDNELNRYIAYHILSGSNTVLDLEDMGNGNKKLLTTKAGVALETSIQENKQLYFNYDGEINGISVKAQLIKSGSDIEAKNGMIHELDSYLPLWESVIPVKVDWDFCDYAEIASYIKGGYGAEGQQYQTETDNTEYQSDISALSCFNVIAKSSATPTSSYYPVGYATVRKSNTWTNCKNKDQMYLNLGYQGSISMKSPIVIAGKYKVVMKVTYATSMDFMRTMSSGSNGGKIDFIFDDDNNKTKTVALYASITANTLGLYDTVIFDEIEFPKTGSHTLKMVVQDPAAASNSKFRIQLDYMTFEPITE</sequence>
<protein>
    <submittedName>
        <fullName evidence="2">Lipoprotein</fullName>
    </submittedName>
</protein>
<name>A0ABM7NZX2_9BACT</name>
<dbReference type="Pfam" id="PF17133">
    <property type="entry name" value="DUF5108"/>
    <property type="match status" value="1"/>
</dbReference>
<dbReference type="EMBL" id="AP024484">
    <property type="protein sequence ID" value="BCS85979.1"/>
    <property type="molecule type" value="Genomic_DNA"/>
</dbReference>
<dbReference type="InterPro" id="IPR036378">
    <property type="entry name" value="FAS1_dom_sf"/>
</dbReference>
<dbReference type="Pfam" id="PF02469">
    <property type="entry name" value="Fasciclin"/>
    <property type="match status" value="2"/>
</dbReference>
<dbReference type="InterPro" id="IPR033401">
    <property type="entry name" value="DUF5108"/>
</dbReference>
<keyword evidence="2" id="KW-0449">Lipoprotein</keyword>
<keyword evidence="3" id="KW-1185">Reference proteome</keyword>